<keyword evidence="6 7" id="KW-0862">Zinc</keyword>
<dbReference type="PROSITE" id="PS50103">
    <property type="entry name" value="ZF_C3H1"/>
    <property type="match status" value="1"/>
</dbReference>
<evidence type="ECO:0000256" key="2">
    <source>
        <dbReference type="ARBA" id="ARBA00012483"/>
    </source>
</evidence>
<feature type="region of interest" description="Disordered" evidence="8">
    <location>
        <begin position="71"/>
        <end position="111"/>
    </location>
</feature>
<evidence type="ECO:0000256" key="3">
    <source>
        <dbReference type="ARBA" id="ARBA00022723"/>
    </source>
</evidence>
<dbReference type="GO" id="GO:0061630">
    <property type="term" value="F:ubiquitin protein ligase activity"/>
    <property type="evidence" value="ECO:0007669"/>
    <property type="project" value="UniProtKB-EC"/>
</dbReference>
<reference evidence="10" key="1">
    <citation type="submission" date="2025-08" db="UniProtKB">
        <authorList>
            <consortium name="Ensembl"/>
        </authorList>
    </citation>
    <scope>IDENTIFICATION</scope>
</reference>
<reference evidence="10" key="2">
    <citation type="submission" date="2025-09" db="UniProtKB">
        <authorList>
            <consortium name="Ensembl"/>
        </authorList>
    </citation>
    <scope>IDENTIFICATION</scope>
</reference>
<dbReference type="InterPro" id="IPR045072">
    <property type="entry name" value="MKRN-like"/>
</dbReference>
<feature type="region of interest" description="Disordered" evidence="8">
    <location>
        <begin position="1"/>
        <end position="23"/>
    </location>
</feature>
<dbReference type="Gene3D" id="4.10.1000.10">
    <property type="entry name" value="Zinc finger, CCCH-type"/>
    <property type="match status" value="1"/>
</dbReference>
<keyword evidence="5 7" id="KW-0863">Zinc-finger</keyword>
<feature type="domain" description="C3H1-type" evidence="9">
    <location>
        <begin position="135"/>
        <end position="156"/>
    </location>
</feature>
<feature type="compositionally biased region" description="Polar residues" evidence="8">
    <location>
        <begin position="7"/>
        <end position="17"/>
    </location>
</feature>
<comment type="catalytic activity">
    <reaction evidence="1">
        <text>S-ubiquitinyl-[E2 ubiquitin-conjugating enzyme]-L-cysteine + [acceptor protein]-L-lysine = [E2 ubiquitin-conjugating enzyme]-L-cysteine + N(6)-ubiquitinyl-[acceptor protein]-L-lysine.</text>
        <dbReference type="EC" id="2.3.2.27"/>
    </reaction>
</comment>
<proteinExistence type="predicted"/>
<evidence type="ECO:0000256" key="7">
    <source>
        <dbReference type="PROSITE-ProRule" id="PRU00723"/>
    </source>
</evidence>
<dbReference type="Pfam" id="PF00642">
    <property type="entry name" value="zf-CCCH"/>
    <property type="match status" value="1"/>
</dbReference>
<organism evidence="10 11">
    <name type="scientific">Accipiter nisus</name>
    <name type="common">Eurasian sparrowhawk</name>
    <dbReference type="NCBI Taxonomy" id="211598"/>
    <lineage>
        <taxon>Eukaryota</taxon>
        <taxon>Metazoa</taxon>
        <taxon>Chordata</taxon>
        <taxon>Craniata</taxon>
        <taxon>Vertebrata</taxon>
        <taxon>Euteleostomi</taxon>
        <taxon>Archelosauria</taxon>
        <taxon>Archosauria</taxon>
        <taxon>Dinosauria</taxon>
        <taxon>Saurischia</taxon>
        <taxon>Theropoda</taxon>
        <taxon>Coelurosauria</taxon>
        <taxon>Aves</taxon>
        <taxon>Neognathae</taxon>
        <taxon>Neoaves</taxon>
        <taxon>Telluraves</taxon>
        <taxon>Accipitrimorphae</taxon>
        <taxon>Accipitriformes</taxon>
        <taxon>Accipitridae</taxon>
        <taxon>Accipitrinae</taxon>
        <taxon>Accipiter</taxon>
    </lineage>
</organism>
<feature type="zinc finger region" description="C3H1-type" evidence="7">
    <location>
        <begin position="135"/>
        <end position="156"/>
    </location>
</feature>
<dbReference type="PANTHER" id="PTHR11224">
    <property type="entry name" value="MAKORIN-RELATED"/>
    <property type="match status" value="1"/>
</dbReference>
<feature type="compositionally biased region" description="Gly residues" evidence="8">
    <location>
        <begin position="93"/>
        <end position="105"/>
    </location>
</feature>
<dbReference type="SMART" id="SM00356">
    <property type="entry name" value="ZnF_C3H1"/>
    <property type="match status" value="2"/>
</dbReference>
<dbReference type="GO" id="GO:0000209">
    <property type="term" value="P:protein polyubiquitination"/>
    <property type="evidence" value="ECO:0007669"/>
    <property type="project" value="InterPro"/>
</dbReference>
<dbReference type="InterPro" id="IPR041367">
    <property type="entry name" value="Znf-CCCH_4"/>
</dbReference>
<dbReference type="InterPro" id="IPR036855">
    <property type="entry name" value="Znf_CCCH_sf"/>
</dbReference>
<evidence type="ECO:0000259" key="9">
    <source>
        <dbReference type="PROSITE" id="PS50103"/>
    </source>
</evidence>
<keyword evidence="11" id="KW-1185">Reference proteome</keyword>
<dbReference type="AlphaFoldDB" id="A0A8B9RYZ8"/>
<evidence type="ECO:0000313" key="10">
    <source>
        <dbReference type="Ensembl" id="ENSANIP00000021122.1"/>
    </source>
</evidence>
<evidence type="ECO:0000313" key="11">
    <source>
        <dbReference type="Proteomes" id="UP000694541"/>
    </source>
</evidence>
<evidence type="ECO:0000256" key="6">
    <source>
        <dbReference type="ARBA" id="ARBA00022833"/>
    </source>
</evidence>
<accession>A0A8B9RYZ8</accession>
<feature type="compositionally biased region" description="Polar residues" evidence="8">
    <location>
        <begin position="78"/>
        <end position="88"/>
    </location>
</feature>
<evidence type="ECO:0000256" key="1">
    <source>
        <dbReference type="ARBA" id="ARBA00000900"/>
    </source>
</evidence>
<dbReference type="Ensembl" id="ENSANIT00000021821.1">
    <property type="protein sequence ID" value="ENSANIP00000021122.1"/>
    <property type="gene ID" value="ENSANIG00000014352.1"/>
</dbReference>
<protein>
    <recommendedName>
        <fullName evidence="2">RING-type E3 ubiquitin transferase</fullName>
        <ecNumber evidence="2">2.3.2.27</ecNumber>
    </recommendedName>
</protein>
<keyword evidence="3 7" id="KW-0479">Metal-binding</keyword>
<dbReference type="Proteomes" id="UP000694541">
    <property type="component" value="Unplaced"/>
</dbReference>
<keyword evidence="4" id="KW-0677">Repeat</keyword>
<evidence type="ECO:0000256" key="4">
    <source>
        <dbReference type="ARBA" id="ARBA00022737"/>
    </source>
</evidence>
<dbReference type="GO" id="GO:0008270">
    <property type="term" value="F:zinc ion binding"/>
    <property type="evidence" value="ECO:0007669"/>
    <property type="project" value="UniProtKB-KW"/>
</dbReference>
<dbReference type="SUPFAM" id="SSF90229">
    <property type="entry name" value="CCCH zinc finger"/>
    <property type="match status" value="1"/>
</dbReference>
<name>A0A8B9RYZ8_9AVES</name>
<dbReference type="PANTHER" id="PTHR11224:SF39">
    <property type="entry name" value="RING-TYPE E3 UBIQUITIN TRANSFERASE"/>
    <property type="match status" value="1"/>
</dbReference>
<dbReference type="EC" id="2.3.2.27" evidence="2"/>
<dbReference type="InterPro" id="IPR000571">
    <property type="entry name" value="Znf_CCCH"/>
</dbReference>
<evidence type="ECO:0000256" key="8">
    <source>
        <dbReference type="SAM" id="MobiDB-lite"/>
    </source>
</evidence>
<sequence>MKINSIPAKTTTPSKAINSPGRVPSPLGCWGGDGARLAGGIWGIKGPGGLSEAPVGSPGSLLGSALVMAPEPRHQRGGSENTAPSRQSWDPGGSRGRQSGAGGGSDPSHAASLAGRNFARGSCRWGQSCRFSHDRKSVHICKYFQRGFCSYGEQCRVRPWCVASAWIGCTRSHCQRSGSLGSSQTAAMRTAWAASASGVAAGTSRARSSSEWDGDMAGRSPSPLLQPKILPWVW</sequence>
<evidence type="ECO:0000256" key="5">
    <source>
        <dbReference type="ARBA" id="ARBA00022771"/>
    </source>
</evidence>
<dbReference type="Pfam" id="PF18044">
    <property type="entry name" value="zf-CCCH_4"/>
    <property type="match status" value="1"/>
</dbReference>